<sequence length="104" mass="11888">MPCSIACTEGSPLNSSSTLFIFADFRHHSARRKYHQQRFDGGRSTAVRFVRSFLPCTMKLCNYLLLAVFPIDYDMGVFKKSSYFFLKVRQGTDDSSGVTSVRER</sequence>
<comment type="caution">
    <text evidence="1">The sequence shown here is derived from an EMBL/GenBank/DDBJ whole genome shotgun (WGS) entry which is preliminary data.</text>
</comment>
<gene>
    <name evidence="1" type="ORF">EVAR_69860_1</name>
</gene>
<accession>A0A4C2AH25</accession>
<dbReference type="AlphaFoldDB" id="A0A4C2AH25"/>
<dbReference type="Proteomes" id="UP000299102">
    <property type="component" value="Unassembled WGS sequence"/>
</dbReference>
<proteinExistence type="predicted"/>
<keyword evidence="2" id="KW-1185">Reference proteome</keyword>
<dbReference type="OrthoDB" id="7480422at2759"/>
<evidence type="ECO:0000313" key="2">
    <source>
        <dbReference type="Proteomes" id="UP000299102"/>
    </source>
</evidence>
<dbReference type="EMBL" id="BGZK01003086">
    <property type="protein sequence ID" value="GBP98185.1"/>
    <property type="molecule type" value="Genomic_DNA"/>
</dbReference>
<evidence type="ECO:0000313" key="1">
    <source>
        <dbReference type="EMBL" id="GBP98185.1"/>
    </source>
</evidence>
<protein>
    <submittedName>
        <fullName evidence="1">Uncharacterized protein</fullName>
    </submittedName>
</protein>
<reference evidence="1 2" key="1">
    <citation type="journal article" date="2019" name="Commun. Biol.">
        <title>The bagworm genome reveals a unique fibroin gene that provides high tensile strength.</title>
        <authorList>
            <person name="Kono N."/>
            <person name="Nakamura H."/>
            <person name="Ohtoshi R."/>
            <person name="Tomita M."/>
            <person name="Numata K."/>
            <person name="Arakawa K."/>
        </authorList>
    </citation>
    <scope>NUCLEOTIDE SEQUENCE [LARGE SCALE GENOMIC DNA]</scope>
</reference>
<name>A0A4C2AH25_EUMVA</name>
<organism evidence="1 2">
    <name type="scientific">Eumeta variegata</name>
    <name type="common">Bagworm moth</name>
    <name type="synonym">Eumeta japonica</name>
    <dbReference type="NCBI Taxonomy" id="151549"/>
    <lineage>
        <taxon>Eukaryota</taxon>
        <taxon>Metazoa</taxon>
        <taxon>Ecdysozoa</taxon>
        <taxon>Arthropoda</taxon>
        <taxon>Hexapoda</taxon>
        <taxon>Insecta</taxon>
        <taxon>Pterygota</taxon>
        <taxon>Neoptera</taxon>
        <taxon>Endopterygota</taxon>
        <taxon>Lepidoptera</taxon>
        <taxon>Glossata</taxon>
        <taxon>Ditrysia</taxon>
        <taxon>Tineoidea</taxon>
        <taxon>Psychidae</taxon>
        <taxon>Oiketicinae</taxon>
        <taxon>Eumeta</taxon>
    </lineage>
</organism>